<organism evidence="1 2">
    <name type="scientific">Eruca vesicaria subsp. sativa</name>
    <name type="common">Garden rocket</name>
    <name type="synonym">Eruca sativa</name>
    <dbReference type="NCBI Taxonomy" id="29727"/>
    <lineage>
        <taxon>Eukaryota</taxon>
        <taxon>Viridiplantae</taxon>
        <taxon>Streptophyta</taxon>
        <taxon>Embryophyta</taxon>
        <taxon>Tracheophyta</taxon>
        <taxon>Spermatophyta</taxon>
        <taxon>Magnoliopsida</taxon>
        <taxon>eudicotyledons</taxon>
        <taxon>Gunneridae</taxon>
        <taxon>Pentapetalae</taxon>
        <taxon>rosids</taxon>
        <taxon>malvids</taxon>
        <taxon>Brassicales</taxon>
        <taxon>Brassicaceae</taxon>
        <taxon>Brassiceae</taxon>
        <taxon>Eruca</taxon>
    </lineage>
</organism>
<reference evidence="1 2" key="1">
    <citation type="submission" date="2022-03" db="EMBL/GenBank/DDBJ databases">
        <authorList>
            <person name="Macdonald S."/>
            <person name="Ahmed S."/>
            <person name="Newling K."/>
        </authorList>
    </citation>
    <scope>NUCLEOTIDE SEQUENCE [LARGE SCALE GENOMIC DNA]</scope>
</reference>
<gene>
    <name evidence="1" type="ORF">ERUC_LOCUS23532</name>
</gene>
<evidence type="ECO:0000313" key="1">
    <source>
        <dbReference type="EMBL" id="CAH8357776.1"/>
    </source>
</evidence>
<proteinExistence type="predicted"/>
<protein>
    <recommendedName>
        <fullName evidence="3">Acyltransferase</fullName>
    </recommendedName>
</protein>
<dbReference type="PANTHER" id="PTHR22753">
    <property type="entry name" value="TRANSMEMBRANE PROTEIN 68"/>
    <property type="match status" value="1"/>
</dbReference>
<evidence type="ECO:0000313" key="2">
    <source>
        <dbReference type="Proteomes" id="UP001642260"/>
    </source>
</evidence>
<keyword evidence="2" id="KW-1185">Reference proteome</keyword>
<evidence type="ECO:0008006" key="3">
    <source>
        <dbReference type="Google" id="ProtNLM"/>
    </source>
</evidence>
<name>A0ABC8KGC2_ERUVS</name>
<dbReference type="EMBL" id="CAKOAT010238265">
    <property type="protein sequence ID" value="CAH8357776.1"/>
    <property type="molecule type" value="Genomic_DNA"/>
</dbReference>
<comment type="caution">
    <text evidence="1">The sequence shown here is derived from an EMBL/GenBank/DDBJ whole genome shotgun (WGS) entry which is preliminary data.</text>
</comment>
<dbReference type="PANTHER" id="PTHR22753:SF32">
    <property type="entry name" value="TRANSFERASE"/>
    <property type="match status" value="1"/>
</dbReference>
<dbReference type="AlphaFoldDB" id="A0ABC8KGC2"/>
<sequence length="93" mass="10379">MGEKHKLSVGVAIPRFSVSVTAFSSEQRSEKSLRDYLEAARDFIRPEDNSPTRWFSPLLDSKAPCERAPLLLFLPGIDGNGLGLIRQHQKLGQ</sequence>
<dbReference type="Proteomes" id="UP001642260">
    <property type="component" value="Unassembled WGS sequence"/>
</dbReference>
<accession>A0ABC8KGC2</accession>